<dbReference type="PRINTS" id="PR00502">
    <property type="entry name" value="NUDIXFAMILY"/>
</dbReference>
<keyword evidence="6 10" id="KW-0378">Hydrolase</keyword>
<protein>
    <recommendedName>
        <fullName evidence="4">NAD(+) diphosphatase</fullName>
        <ecNumber evidence="4">3.6.1.22</ecNumber>
    </recommendedName>
</protein>
<evidence type="ECO:0000256" key="1">
    <source>
        <dbReference type="ARBA" id="ARBA00001946"/>
    </source>
</evidence>
<comment type="catalytic activity">
    <reaction evidence="9">
        <text>a 5'-end NAD(+)-phospho-ribonucleoside in mRNA + H2O = a 5'-end phospho-adenosine-phospho-ribonucleoside in mRNA + beta-nicotinamide D-ribonucleotide + 2 H(+)</text>
        <dbReference type="Rhea" id="RHEA:60876"/>
        <dbReference type="Rhea" id="RHEA-COMP:15698"/>
        <dbReference type="Rhea" id="RHEA-COMP:15719"/>
        <dbReference type="ChEBI" id="CHEBI:14649"/>
        <dbReference type="ChEBI" id="CHEBI:15377"/>
        <dbReference type="ChEBI" id="CHEBI:15378"/>
        <dbReference type="ChEBI" id="CHEBI:144029"/>
        <dbReference type="ChEBI" id="CHEBI:144051"/>
    </reaction>
    <physiologicalReaction direction="left-to-right" evidence="9">
        <dbReference type="Rhea" id="RHEA:60877"/>
    </physiologicalReaction>
</comment>
<dbReference type="EC" id="3.6.1.22" evidence="4"/>
<dbReference type="GO" id="GO:0046872">
    <property type="term" value="F:metal ion binding"/>
    <property type="evidence" value="ECO:0007669"/>
    <property type="project" value="UniProtKB-KW"/>
</dbReference>
<dbReference type="GO" id="GO:0005829">
    <property type="term" value="C:cytosol"/>
    <property type="evidence" value="ECO:0007669"/>
    <property type="project" value="TreeGrafter"/>
</dbReference>
<dbReference type="SUPFAM" id="SSF55811">
    <property type="entry name" value="Nudix"/>
    <property type="match status" value="2"/>
</dbReference>
<reference evidence="12" key="2">
    <citation type="submission" date="2006-05" db="EMBL/GenBank/DDBJ databases">
        <title>Sequencing of the draft genome and assembly of Desulfuromonas acetoxidans DSM 684.</title>
        <authorList>
            <consortium name="US DOE Joint Genome Institute (JGI-PGF)"/>
            <person name="Copeland A."/>
            <person name="Lucas S."/>
            <person name="Lapidus A."/>
            <person name="Barry K."/>
            <person name="Detter J.C."/>
            <person name="Glavina del Rio T."/>
            <person name="Hammon N."/>
            <person name="Israni S."/>
            <person name="Dalin E."/>
            <person name="Tice H."/>
            <person name="Bruce D."/>
            <person name="Pitluck S."/>
            <person name="Richardson P."/>
        </authorList>
    </citation>
    <scope>NUCLEOTIDE SEQUENCE [LARGE SCALE GENOMIC DNA]</scope>
    <source>
        <strain evidence="12">DSM 684</strain>
    </source>
</reference>
<gene>
    <name evidence="12" type="ORF">Dace_2711</name>
</gene>
<dbReference type="Proteomes" id="UP000005695">
    <property type="component" value="Unassembled WGS sequence"/>
</dbReference>
<evidence type="ECO:0000313" key="13">
    <source>
        <dbReference type="Proteomes" id="UP000005695"/>
    </source>
</evidence>
<evidence type="ECO:0000256" key="5">
    <source>
        <dbReference type="ARBA" id="ARBA00022723"/>
    </source>
</evidence>
<comment type="similarity">
    <text evidence="3">Belongs to the Nudix hydrolase family. NudC subfamily.</text>
</comment>
<dbReference type="Pfam" id="PF09297">
    <property type="entry name" value="Zn_ribbon_NUD"/>
    <property type="match status" value="1"/>
</dbReference>
<keyword evidence="7" id="KW-0460">Magnesium</keyword>
<dbReference type="GO" id="GO:0035529">
    <property type="term" value="F:NADH pyrophosphatase activity"/>
    <property type="evidence" value="ECO:0007669"/>
    <property type="project" value="TreeGrafter"/>
</dbReference>
<dbReference type="PROSITE" id="PS00893">
    <property type="entry name" value="NUDIX_BOX"/>
    <property type="match status" value="1"/>
</dbReference>
<dbReference type="PROSITE" id="PS51462">
    <property type="entry name" value="NUDIX"/>
    <property type="match status" value="1"/>
</dbReference>
<dbReference type="CDD" id="cd03429">
    <property type="entry name" value="NUDIX_NADH_pyrophosphatase_Nudt13"/>
    <property type="match status" value="1"/>
</dbReference>
<dbReference type="InterPro" id="IPR015797">
    <property type="entry name" value="NUDIX_hydrolase-like_dom_sf"/>
</dbReference>
<dbReference type="InterPro" id="IPR020476">
    <property type="entry name" value="Nudix_hydrolase"/>
</dbReference>
<dbReference type="GO" id="GO:0019677">
    <property type="term" value="P:NAD+ catabolic process"/>
    <property type="evidence" value="ECO:0007669"/>
    <property type="project" value="TreeGrafter"/>
</dbReference>
<evidence type="ECO:0000256" key="4">
    <source>
        <dbReference type="ARBA" id="ARBA00012381"/>
    </source>
</evidence>
<dbReference type="Pfam" id="PF00293">
    <property type="entry name" value="NUDIX"/>
    <property type="match status" value="1"/>
</dbReference>
<dbReference type="NCBIfam" id="NF001299">
    <property type="entry name" value="PRK00241.1"/>
    <property type="match status" value="1"/>
</dbReference>
<dbReference type="Gene3D" id="3.90.79.20">
    <property type="match status" value="1"/>
</dbReference>
<evidence type="ECO:0000256" key="7">
    <source>
        <dbReference type="ARBA" id="ARBA00022842"/>
    </source>
</evidence>
<evidence type="ECO:0000256" key="9">
    <source>
        <dbReference type="ARBA" id="ARBA00023679"/>
    </source>
</evidence>
<dbReference type="AlphaFoldDB" id="Q1K223"/>
<keyword evidence="5" id="KW-0479">Metal-binding</keyword>
<name>Q1K223_DESA6</name>
<evidence type="ECO:0000256" key="8">
    <source>
        <dbReference type="ARBA" id="ARBA00023027"/>
    </source>
</evidence>
<evidence type="ECO:0000256" key="3">
    <source>
        <dbReference type="ARBA" id="ARBA00009595"/>
    </source>
</evidence>
<keyword evidence="8" id="KW-0520">NAD</keyword>
<feature type="domain" description="Nudix hydrolase" evidence="11">
    <location>
        <begin position="155"/>
        <end position="278"/>
    </location>
</feature>
<keyword evidence="13" id="KW-1185">Reference proteome</keyword>
<comment type="cofactor">
    <cofactor evidence="1">
        <name>Mg(2+)</name>
        <dbReference type="ChEBI" id="CHEBI:18420"/>
    </cofactor>
</comment>
<dbReference type="RefSeq" id="WP_005998657.1">
    <property type="nucleotide sequence ID" value="NZ_AAEW02000004.1"/>
</dbReference>
<dbReference type="CDD" id="cd20805">
    <property type="entry name" value="C1_DGK_rpt2"/>
    <property type="match status" value="1"/>
</dbReference>
<evidence type="ECO:0000256" key="6">
    <source>
        <dbReference type="ARBA" id="ARBA00022801"/>
    </source>
</evidence>
<comment type="cofactor">
    <cofactor evidence="2">
        <name>Zn(2+)</name>
        <dbReference type="ChEBI" id="CHEBI:29105"/>
    </cofactor>
</comment>
<evidence type="ECO:0000259" key="11">
    <source>
        <dbReference type="PROSITE" id="PS51462"/>
    </source>
</evidence>
<evidence type="ECO:0000256" key="10">
    <source>
        <dbReference type="RuleBase" id="RU003476"/>
    </source>
</evidence>
<accession>Q1K223</accession>
<dbReference type="OrthoDB" id="9791656at2"/>
<dbReference type="InterPro" id="IPR000086">
    <property type="entry name" value="NUDIX_hydrolase_dom"/>
</dbReference>
<dbReference type="EMBL" id="AAEW02000004">
    <property type="protein sequence ID" value="EAT16616.1"/>
    <property type="molecule type" value="Genomic_DNA"/>
</dbReference>
<dbReference type="PANTHER" id="PTHR42904:SF6">
    <property type="entry name" value="NAD-CAPPED RNA HYDROLASE NUDT12"/>
    <property type="match status" value="1"/>
</dbReference>
<dbReference type="InterPro" id="IPR049734">
    <property type="entry name" value="NudC-like_C"/>
</dbReference>
<evidence type="ECO:0000256" key="2">
    <source>
        <dbReference type="ARBA" id="ARBA00001947"/>
    </source>
</evidence>
<dbReference type="InterPro" id="IPR015376">
    <property type="entry name" value="Znr_NADH_PPase"/>
</dbReference>
<organism evidence="12 13">
    <name type="scientific">Desulfuromonas acetoxidans (strain DSM 684 / 11070)</name>
    <dbReference type="NCBI Taxonomy" id="281689"/>
    <lineage>
        <taxon>Bacteria</taxon>
        <taxon>Pseudomonadati</taxon>
        <taxon>Thermodesulfobacteriota</taxon>
        <taxon>Desulfuromonadia</taxon>
        <taxon>Desulfuromonadales</taxon>
        <taxon>Desulfuromonadaceae</taxon>
        <taxon>Desulfuromonas</taxon>
    </lineage>
</organism>
<dbReference type="Gene3D" id="3.90.79.10">
    <property type="entry name" value="Nucleoside Triphosphate Pyrophosphohydrolase"/>
    <property type="match status" value="1"/>
</dbReference>
<dbReference type="InterPro" id="IPR020084">
    <property type="entry name" value="NUDIX_hydrolase_CS"/>
</dbReference>
<reference evidence="12" key="1">
    <citation type="submission" date="2006-05" db="EMBL/GenBank/DDBJ databases">
        <title>Annotation of the draft genome assembly of Desulfuromonas acetoxidans DSM 684.</title>
        <authorList>
            <consortium name="US DOE Joint Genome Institute (JGI-ORNL)"/>
            <person name="Larimer F."/>
            <person name="Land M."/>
            <person name="Hauser L."/>
        </authorList>
    </citation>
    <scope>NUCLEOTIDE SEQUENCE [LARGE SCALE GENOMIC DNA]</scope>
    <source>
        <strain evidence="12">DSM 684</strain>
    </source>
</reference>
<dbReference type="PANTHER" id="PTHR42904">
    <property type="entry name" value="NUDIX HYDROLASE, NUDC SUBFAMILY"/>
    <property type="match status" value="1"/>
</dbReference>
<dbReference type="InterPro" id="IPR050241">
    <property type="entry name" value="NAD-cap_RNA_hydrolase_NudC"/>
</dbReference>
<evidence type="ECO:0000313" key="12">
    <source>
        <dbReference type="EMBL" id="EAT16616.1"/>
    </source>
</evidence>
<sequence length="285" mass="31392">MFSQPFLSPVDLPFNWNSLAGGFELHGPLQDPGGAGVFVLLVGSTLLLTADTQLPQQLPVDLEPSPLYIGQWHGKPCRVVRLPAGQEPVAGLVAYDLQADDPDLPLALLSLGVLAQQLMRWQKNSAYCANCGGACDWNGDGWGRQCSACQRHHFPHIHPCVIVLIRRDNELLLVRKANWVPGRYSLVAGFVDSGECLEDAVRREVREETGVEVDNIRYVGSQGWPFPSQIMAGFVADYVGGEVKIQLSELEDGGWFPMDRLPRLPSRRSIARYLIDTYGTANKNG</sequence>
<dbReference type="FunFam" id="3.90.79.10:FF:000051">
    <property type="entry name" value="Probable NADH pyrophosphatase"/>
    <property type="match status" value="1"/>
</dbReference>
<dbReference type="GO" id="GO:0006742">
    <property type="term" value="P:NADP+ catabolic process"/>
    <property type="evidence" value="ECO:0007669"/>
    <property type="project" value="TreeGrafter"/>
</dbReference>
<proteinExistence type="inferred from homology"/>
<comment type="caution">
    <text evidence="12">The sequence shown here is derived from an EMBL/GenBank/DDBJ whole genome shotgun (WGS) entry which is preliminary data.</text>
</comment>